<evidence type="ECO:0000259" key="3">
    <source>
        <dbReference type="PROSITE" id="PS51186"/>
    </source>
</evidence>
<dbReference type="Gene3D" id="3.40.630.30">
    <property type="match status" value="1"/>
</dbReference>
<keyword evidence="1 4" id="KW-0808">Transferase</keyword>
<proteinExistence type="predicted"/>
<dbReference type="InterPro" id="IPR016181">
    <property type="entry name" value="Acyl_CoA_acyltransferase"/>
</dbReference>
<dbReference type="InterPro" id="IPR000182">
    <property type="entry name" value="GNAT_dom"/>
</dbReference>
<accession>A0A9E7R5C5</accession>
<dbReference type="EC" id="2.3.1.-" evidence="4"/>
<evidence type="ECO:0000256" key="2">
    <source>
        <dbReference type="ARBA" id="ARBA00023315"/>
    </source>
</evidence>
<evidence type="ECO:0000313" key="4">
    <source>
        <dbReference type="EMBL" id="UWM55751.1"/>
    </source>
</evidence>
<keyword evidence="5" id="KW-1185">Reference proteome</keyword>
<dbReference type="InterPro" id="IPR050832">
    <property type="entry name" value="Bact_Acetyltransf"/>
</dbReference>
<dbReference type="EMBL" id="CP104003">
    <property type="protein sequence ID" value="UWM55751.1"/>
    <property type="molecule type" value="Genomic_DNA"/>
</dbReference>
<keyword evidence="2 4" id="KW-0012">Acyltransferase</keyword>
<dbReference type="CDD" id="cd04301">
    <property type="entry name" value="NAT_SF"/>
    <property type="match status" value="1"/>
</dbReference>
<dbReference type="KEGG" id="ssai:N0B31_05560"/>
<dbReference type="GeneID" id="74941868"/>
<organism evidence="4 5">
    <name type="scientific">Salinirubellus salinus</name>
    <dbReference type="NCBI Taxonomy" id="1364945"/>
    <lineage>
        <taxon>Archaea</taxon>
        <taxon>Methanobacteriati</taxon>
        <taxon>Methanobacteriota</taxon>
        <taxon>Stenosarchaea group</taxon>
        <taxon>Halobacteria</taxon>
        <taxon>Halobacteriales</taxon>
        <taxon>Natronomonadaceae</taxon>
        <taxon>Salinirubellus</taxon>
    </lineage>
</organism>
<sequence length="153" mass="16915">MSVDVRVVETDAELNACIDLRRSVFVEEQDVPEDRELDGLDGEATHLLAWDGYPVGTARIRDYGADDDGRRVAKVERVAVEASRRGEGIGRDLMAHAEAFATDEGYDRVRLDAQVPVVAFYERLGYTGTSEEFEDAGIPHRTMEKALGGDRAV</sequence>
<protein>
    <submittedName>
        <fullName evidence="4">GNAT family N-acetyltransferase</fullName>
        <ecNumber evidence="4">2.3.1.-</ecNumber>
    </submittedName>
</protein>
<dbReference type="PROSITE" id="PS51186">
    <property type="entry name" value="GNAT"/>
    <property type="match status" value="1"/>
</dbReference>
<dbReference type="Proteomes" id="UP001057580">
    <property type="component" value="Chromosome"/>
</dbReference>
<dbReference type="SUPFAM" id="SSF55729">
    <property type="entry name" value="Acyl-CoA N-acyltransferases (Nat)"/>
    <property type="match status" value="1"/>
</dbReference>
<name>A0A9E7R5C5_9EURY</name>
<dbReference type="Pfam" id="PF13673">
    <property type="entry name" value="Acetyltransf_10"/>
    <property type="match status" value="1"/>
</dbReference>
<evidence type="ECO:0000256" key="1">
    <source>
        <dbReference type="ARBA" id="ARBA00022679"/>
    </source>
</evidence>
<dbReference type="PANTHER" id="PTHR43877">
    <property type="entry name" value="AMINOALKYLPHOSPHONATE N-ACETYLTRANSFERASE-RELATED-RELATED"/>
    <property type="match status" value="1"/>
</dbReference>
<reference evidence="4" key="1">
    <citation type="submission" date="2022-09" db="EMBL/GenBank/DDBJ databases">
        <title>Diverse halophilic archaea isolated from saline environments.</title>
        <authorList>
            <person name="Cui H.-L."/>
        </authorList>
    </citation>
    <scope>NUCLEOTIDE SEQUENCE</scope>
    <source>
        <strain evidence="4">ZS-35-S2</strain>
    </source>
</reference>
<dbReference type="PANTHER" id="PTHR43877:SF2">
    <property type="entry name" value="AMINOALKYLPHOSPHONATE N-ACETYLTRANSFERASE-RELATED"/>
    <property type="match status" value="1"/>
</dbReference>
<gene>
    <name evidence="4" type="ORF">N0B31_05560</name>
</gene>
<dbReference type="GO" id="GO:0016747">
    <property type="term" value="F:acyltransferase activity, transferring groups other than amino-acyl groups"/>
    <property type="evidence" value="ECO:0007669"/>
    <property type="project" value="InterPro"/>
</dbReference>
<feature type="domain" description="N-acetyltransferase" evidence="3">
    <location>
        <begin position="3"/>
        <end position="148"/>
    </location>
</feature>
<evidence type="ECO:0000313" key="5">
    <source>
        <dbReference type="Proteomes" id="UP001057580"/>
    </source>
</evidence>
<dbReference type="RefSeq" id="WP_260594862.1">
    <property type="nucleotide sequence ID" value="NZ_CP104003.1"/>
</dbReference>
<dbReference type="AlphaFoldDB" id="A0A9E7R5C5"/>